<protein>
    <recommendedName>
        <fullName evidence="3">HTH luxR-type domain-containing protein</fullName>
    </recommendedName>
</protein>
<name>A0ABT8YT97_9HYPH</name>
<evidence type="ECO:0008006" key="3">
    <source>
        <dbReference type="Google" id="ProtNLM"/>
    </source>
</evidence>
<evidence type="ECO:0000313" key="2">
    <source>
        <dbReference type="Proteomes" id="UP001174932"/>
    </source>
</evidence>
<comment type="caution">
    <text evidence="1">The sequence shown here is derived from an EMBL/GenBank/DDBJ whole genome shotgun (WGS) entry which is preliminary data.</text>
</comment>
<dbReference type="Proteomes" id="UP001174932">
    <property type="component" value="Unassembled WGS sequence"/>
</dbReference>
<dbReference type="Gene3D" id="1.10.10.60">
    <property type="entry name" value="Homeodomain-like"/>
    <property type="match status" value="1"/>
</dbReference>
<reference evidence="1" key="2">
    <citation type="submission" date="2023-07" db="EMBL/GenBank/DDBJ databases">
        <authorList>
            <person name="Shen H."/>
        </authorList>
    </citation>
    <scope>NUCLEOTIDE SEQUENCE</scope>
    <source>
        <strain evidence="1">TNR-22</strain>
    </source>
</reference>
<evidence type="ECO:0000313" key="1">
    <source>
        <dbReference type="EMBL" id="MDO6966964.1"/>
    </source>
</evidence>
<dbReference type="RefSeq" id="WP_304378894.1">
    <property type="nucleotide sequence ID" value="NZ_JAUOZU010000024.1"/>
</dbReference>
<gene>
    <name evidence="1" type="ORF">Q4481_23660</name>
</gene>
<keyword evidence="2" id="KW-1185">Reference proteome</keyword>
<accession>A0ABT8YT97</accession>
<reference evidence="1" key="1">
    <citation type="journal article" date="2015" name="Int. J. Syst. Evol. Microbiol.">
        <title>Rhizobium alvei sp. nov., isolated from a freshwater river.</title>
        <authorList>
            <person name="Sheu S.Y."/>
            <person name="Huang H.W."/>
            <person name="Young C.C."/>
            <person name="Chen W.M."/>
        </authorList>
    </citation>
    <scope>NUCLEOTIDE SEQUENCE</scope>
    <source>
        <strain evidence="1">TNR-22</strain>
    </source>
</reference>
<sequence>MRVERKAEYANSTLPPLEELVELFAEGMTTKQIAEKYGVRNDTVRSKFQRYGVSLRDIIVRTTRMPEPKDGVMNFVTSTGYVCSLPKVSILENGA</sequence>
<dbReference type="EMBL" id="JAUOZU010000024">
    <property type="protein sequence ID" value="MDO6966964.1"/>
    <property type="molecule type" value="Genomic_DNA"/>
</dbReference>
<organism evidence="1 2">
    <name type="scientific">Rhizobium alvei</name>
    <dbReference type="NCBI Taxonomy" id="1132659"/>
    <lineage>
        <taxon>Bacteria</taxon>
        <taxon>Pseudomonadati</taxon>
        <taxon>Pseudomonadota</taxon>
        <taxon>Alphaproteobacteria</taxon>
        <taxon>Hyphomicrobiales</taxon>
        <taxon>Rhizobiaceae</taxon>
        <taxon>Rhizobium/Agrobacterium group</taxon>
        <taxon>Rhizobium</taxon>
    </lineage>
</organism>
<proteinExistence type="predicted"/>